<keyword evidence="3 6" id="KW-0812">Transmembrane</keyword>
<feature type="domain" description="SSD" evidence="7">
    <location>
        <begin position="808"/>
        <end position="920"/>
    </location>
</feature>
<evidence type="ECO:0000256" key="5">
    <source>
        <dbReference type="ARBA" id="ARBA00023136"/>
    </source>
</evidence>
<dbReference type="Pfam" id="PF03176">
    <property type="entry name" value="MMPL"/>
    <property type="match status" value="1"/>
</dbReference>
<feature type="transmembrane region" description="Helical" evidence="6">
    <location>
        <begin position="271"/>
        <end position="290"/>
    </location>
</feature>
<evidence type="ECO:0000313" key="8">
    <source>
        <dbReference type="EMBL" id="SUZ57697.1"/>
    </source>
</evidence>
<feature type="transmembrane region" description="Helical" evidence="6">
    <location>
        <begin position="297"/>
        <end position="317"/>
    </location>
</feature>
<evidence type="ECO:0000256" key="2">
    <source>
        <dbReference type="ARBA" id="ARBA00022475"/>
    </source>
</evidence>
<feature type="transmembrane region" description="Helical" evidence="6">
    <location>
        <begin position="768"/>
        <end position="786"/>
    </location>
</feature>
<keyword evidence="4 6" id="KW-1133">Transmembrane helix</keyword>
<reference evidence="8" key="1">
    <citation type="submission" date="2018-05" db="EMBL/GenBank/DDBJ databases">
        <authorList>
            <person name="Lanie J.A."/>
            <person name="Ng W.-L."/>
            <person name="Kazmierczak K.M."/>
            <person name="Andrzejewski T.M."/>
            <person name="Davidsen T.M."/>
            <person name="Wayne K.J."/>
            <person name="Tettelin H."/>
            <person name="Glass J.I."/>
            <person name="Rusch D."/>
            <person name="Podicherti R."/>
            <person name="Tsui H.-C.T."/>
            <person name="Winkler M.E."/>
        </authorList>
    </citation>
    <scope>NUCLEOTIDE SEQUENCE</scope>
</reference>
<organism evidence="8">
    <name type="scientific">marine metagenome</name>
    <dbReference type="NCBI Taxonomy" id="408172"/>
    <lineage>
        <taxon>unclassified sequences</taxon>
        <taxon>metagenomes</taxon>
        <taxon>ecological metagenomes</taxon>
    </lineage>
</organism>
<comment type="subcellular location">
    <subcellularLocation>
        <location evidence="1">Cell membrane</location>
        <topology evidence="1">Multi-pass membrane protein</topology>
    </subcellularLocation>
</comment>
<dbReference type="InterPro" id="IPR050545">
    <property type="entry name" value="Mycobact_MmpL"/>
</dbReference>
<feature type="transmembrane region" description="Helical" evidence="6">
    <location>
        <begin position="20"/>
        <end position="38"/>
    </location>
</feature>
<dbReference type="AlphaFoldDB" id="A0A381NT65"/>
<keyword evidence="2" id="KW-1003">Cell membrane</keyword>
<feature type="transmembrane region" description="Helical" evidence="6">
    <location>
        <begin position="442"/>
        <end position="465"/>
    </location>
</feature>
<evidence type="ECO:0000256" key="4">
    <source>
        <dbReference type="ARBA" id="ARBA00022989"/>
    </source>
</evidence>
<feature type="transmembrane region" description="Helical" evidence="6">
    <location>
        <begin position="817"/>
        <end position="840"/>
    </location>
</feature>
<evidence type="ECO:0000259" key="7">
    <source>
        <dbReference type="PROSITE" id="PS50156"/>
    </source>
</evidence>
<dbReference type="PANTHER" id="PTHR33406:SF13">
    <property type="entry name" value="MEMBRANE PROTEIN YDFJ"/>
    <property type="match status" value="1"/>
</dbReference>
<dbReference type="EMBL" id="UINC01000573">
    <property type="protein sequence ID" value="SUZ57697.1"/>
    <property type="molecule type" value="Genomic_DNA"/>
</dbReference>
<feature type="transmembrane region" description="Helical" evidence="6">
    <location>
        <begin position="861"/>
        <end position="886"/>
    </location>
</feature>
<accession>A0A381NT65</accession>
<feature type="transmembrane region" description="Helical" evidence="6">
    <location>
        <begin position="394"/>
        <end position="421"/>
    </location>
</feature>
<dbReference type="Gene3D" id="1.20.1640.10">
    <property type="entry name" value="Multidrug efflux transporter AcrB transmembrane domain"/>
    <property type="match status" value="2"/>
</dbReference>
<evidence type="ECO:0000256" key="3">
    <source>
        <dbReference type="ARBA" id="ARBA00022692"/>
    </source>
</evidence>
<evidence type="ECO:0000256" key="1">
    <source>
        <dbReference type="ARBA" id="ARBA00004651"/>
    </source>
</evidence>
<name>A0A381NT65_9ZZZZ</name>
<gene>
    <name evidence="8" type="ORF">METZ01_LOCUS10551</name>
</gene>
<proteinExistence type="predicted"/>
<dbReference type="PROSITE" id="PS50156">
    <property type="entry name" value="SSD"/>
    <property type="match status" value="2"/>
</dbReference>
<feature type="transmembrane region" description="Helical" evidence="6">
    <location>
        <begin position="471"/>
        <end position="491"/>
    </location>
</feature>
<dbReference type="InterPro" id="IPR000731">
    <property type="entry name" value="SSD"/>
</dbReference>
<keyword evidence="5 6" id="KW-0472">Membrane</keyword>
<dbReference type="PANTHER" id="PTHR33406">
    <property type="entry name" value="MEMBRANE PROTEIN MJ1562-RELATED"/>
    <property type="match status" value="1"/>
</dbReference>
<protein>
    <recommendedName>
        <fullName evidence="7">SSD domain-containing protein</fullName>
    </recommendedName>
</protein>
<feature type="transmembrane region" description="Helical" evidence="6">
    <location>
        <begin position="898"/>
        <end position="921"/>
    </location>
</feature>
<dbReference type="SUPFAM" id="SSF82866">
    <property type="entry name" value="Multidrug efflux transporter AcrB transmembrane domain"/>
    <property type="match status" value="2"/>
</dbReference>
<sequence>MEQRNSWKTLAVNFLAERTLPVVSVVLIVTLLLLYPMFHMAPSLQASPNPPGEVFELQQDINDKFPNSIHFTPFLLESRSGDALTPGVLLEFKQRMQDLFDKDRRGELAAGELEQQPYLVSYRDPDIGILMSGAHSILDPLEDRLADIGTTMETASVEEVKLAVHQLISDPETTGALDFLSRHASHAPKMVMGEDILWWVSPAMTFSVMTNNEKLGGGGLEIGVGGGPDVIAKEHLNRRIRDVMGNGSDSYDIWGIAMDANLEAQDEGKTAGIFIMFTVIGALLVVGLTLKSYWVTAICGIGLGVLMIWLKGISGLLGLKSGLVIDLIVPISMISLGVDFAVHALRRYKEELSNQYPPRIALKIGLSGVLGALILAMATDSIAFLSNLSSPIEAIIHFGSAAAIAVLASFVILGMIAPMVSMRIDELVVASGIRYNTNAYSAFRLAGTIGVAISSGVAIILMVAISKLYGVVILGTAAALFLGIPIVYIILKARKSYCDDRSDLDGDAHKNTDLLSKSPIETLVSAAAAHSKIILMAVALLTVISVFFALKLEPIFDVKDFFDSGSEMVIGLDKLDEHVGDTGGERGVVYVRGDLMEPSAIMSISHFIESLRDIDYIAETPSGSVTAGLNIVNVSRLITASPFTISAIKAETGISVSDIDRNGIPDSREQIEAALSFAVERGVVGAGGNQFLTPEQVRQAIYLSDEGEHITVIWFQIPGTRDQEIVTATERSIQPKLAELRDHGSISKVGLTGSPFTRKAQLSASTRTLYTSLPIALVAAIILLTATMRSIRYAAVTVIPIVLVVAWLYGIMYVSGFALNFVTAMIGAISIGIGIDYSIHMTERFREELRRTNNSMDAIKLTANGTGVALVASAASSIVGFAILGFAPMPMFAAYGQLTAVMIFLALIASLIVLPCLLMVVTNTSDTS</sequence>
<dbReference type="GO" id="GO:0005886">
    <property type="term" value="C:plasma membrane"/>
    <property type="evidence" value="ECO:0007669"/>
    <property type="project" value="UniProtKB-SubCell"/>
</dbReference>
<feature type="transmembrane region" description="Helical" evidence="6">
    <location>
        <begin position="366"/>
        <end position="388"/>
    </location>
</feature>
<evidence type="ECO:0000256" key="6">
    <source>
        <dbReference type="SAM" id="Phobius"/>
    </source>
</evidence>
<dbReference type="InterPro" id="IPR004869">
    <property type="entry name" value="MMPL_dom"/>
</dbReference>
<feature type="transmembrane region" description="Helical" evidence="6">
    <location>
        <begin position="323"/>
        <end position="345"/>
    </location>
</feature>
<feature type="transmembrane region" description="Helical" evidence="6">
    <location>
        <begin position="793"/>
        <end position="811"/>
    </location>
</feature>
<feature type="transmembrane region" description="Helical" evidence="6">
    <location>
        <begin position="533"/>
        <end position="550"/>
    </location>
</feature>
<feature type="domain" description="SSD" evidence="7">
    <location>
        <begin position="312"/>
        <end position="412"/>
    </location>
</feature>